<dbReference type="EMBL" id="GDQN01008973">
    <property type="protein sequence ID" value="JAT82081.1"/>
    <property type="molecule type" value="Transcribed_RNA"/>
</dbReference>
<accession>A0A1E1W5E0</accession>
<sequence length="109" mass="12727">GSSTSYPPQYILKYKFNINLAEMALPDSTEETWDVKVVLFYVLRQYPQTTFERLVELCRTLNVAINDGLSLQLISLLITWELNYKLFNDDLGCRHLCVENDEKDLMLKC</sequence>
<reference evidence="1" key="1">
    <citation type="submission" date="2015-09" db="EMBL/GenBank/DDBJ databases">
        <title>De novo assembly of Pectinophora gossypiella (Pink Bollworm) gut transcriptome.</title>
        <authorList>
            <person name="Tassone E.E."/>
        </authorList>
    </citation>
    <scope>NUCLEOTIDE SEQUENCE</scope>
</reference>
<organism evidence="1">
    <name type="scientific">Pectinophora gossypiella</name>
    <name type="common">Cotton pink bollworm</name>
    <name type="synonym">Depressaria gossypiella</name>
    <dbReference type="NCBI Taxonomy" id="13191"/>
    <lineage>
        <taxon>Eukaryota</taxon>
        <taxon>Metazoa</taxon>
        <taxon>Ecdysozoa</taxon>
        <taxon>Arthropoda</taxon>
        <taxon>Hexapoda</taxon>
        <taxon>Insecta</taxon>
        <taxon>Pterygota</taxon>
        <taxon>Neoptera</taxon>
        <taxon>Endopterygota</taxon>
        <taxon>Lepidoptera</taxon>
        <taxon>Glossata</taxon>
        <taxon>Ditrysia</taxon>
        <taxon>Gelechioidea</taxon>
        <taxon>Gelechiidae</taxon>
        <taxon>Apatetrinae</taxon>
        <taxon>Pectinophora</taxon>
    </lineage>
</organism>
<dbReference type="OrthoDB" id="343783at2759"/>
<evidence type="ECO:0000313" key="1">
    <source>
        <dbReference type="EMBL" id="JAT82081.1"/>
    </source>
</evidence>
<proteinExistence type="predicted"/>
<dbReference type="AlphaFoldDB" id="A0A1E1W5E0"/>
<gene>
    <name evidence="1" type="ORF">g.17544</name>
</gene>
<feature type="non-terminal residue" evidence="1">
    <location>
        <position position="1"/>
    </location>
</feature>
<name>A0A1E1W5E0_PECGO</name>
<feature type="non-terminal residue" evidence="1">
    <location>
        <position position="109"/>
    </location>
</feature>
<protein>
    <submittedName>
        <fullName evidence="1">Uncharacterized protein</fullName>
    </submittedName>
</protein>